<evidence type="ECO:0000313" key="3">
    <source>
        <dbReference type="EMBL" id="BCZ87962.1"/>
    </source>
</evidence>
<feature type="domain" description="Xylose isomerase-like TIM barrel" evidence="2">
    <location>
        <begin position="20"/>
        <end position="262"/>
    </location>
</feature>
<comment type="catalytic activity">
    <reaction evidence="1">
        <text>3-dehydroshikimate = 3,4-dihydroxybenzoate + H2O</text>
        <dbReference type="Rhea" id="RHEA:24848"/>
        <dbReference type="ChEBI" id="CHEBI:15377"/>
        <dbReference type="ChEBI" id="CHEBI:16630"/>
        <dbReference type="ChEBI" id="CHEBI:36241"/>
        <dbReference type="EC" id="4.2.1.118"/>
    </reaction>
</comment>
<dbReference type="InterPro" id="IPR013022">
    <property type="entry name" value="Xyl_isomerase-like_TIM-brl"/>
</dbReference>
<dbReference type="EC" id="4.2.1.118" evidence="1"/>
<dbReference type="SUPFAM" id="SSF51658">
    <property type="entry name" value="Xylose isomerase-like"/>
    <property type="match status" value="1"/>
</dbReference>
<feature type="binding site" evidence="1">
    <location>
        <position position="575"/>
    </location>
    <ligand>
        <name>Mg(2+)</name>
        <dbReference type="ChEBI" id="CHEBI:18420"/>
    </ligand>
</feature>
<dbReference type="GO" id="GO:0046565">
    <property type="term" value="F:3-dehydroshikimate dehydratase activity"/>
    <property type="evidence" value="ECO:0007669"/>
    <property type="project" value="UniProtKB-UniRule"/>
</dbReference>
<comment type="pathway">
    <text evidence="1">Aromatic compound metabolism; 3,4-dihydroxybenzoate biosynthesis.</text>
</comment>
<feature type="binding site" evidence="1">
    <location>
        <position position="134"/>
    </location>
    <ligand>
        <name>a divalent metal cation</name>
        <dbReference type="ChEBI" id="CHEBI:60240"/>
        <note>catalytic</note>
    </ligand>
</feature>
<comment type="cofactor">
    <cofactor evidence="1">
        <name>a divalent metal cation</name>
        <dbReference type="ChEBI" id="CHEBI:60240"/>
    </cofactor>
</comment>
<reference evidence="3" key="1">
    <citation type="submission" date="2021-07" db="EMBL/GenBank/DDBJ databases">
        <title>Complete genome sequences of four Thermus thermophilus strains isolated from Arima Hot Spring in Japan.</title>
        <authorList>
            <person name="Tomariguchi N."/>
            <person name="Ueno Y."/>
            <person name="Miyazaki K."/>
        </authorList>
    </citation>
    <scope>NUCLEOTIDE SEQUENCE</scope>
    <source>
        <strain evidence="3">AA1-1</strain>
        <plasmid evidence="3">pAA1-1b</plasmid>
    </source>
</reference>
<evidence type="ECO:0000256" key="1">
    <source>
        <dbReference type="HAMAP-Rule" id="MF_02238"/>
    </source>
</evidence>
<keyword evidence="3" id="KW-0223">Dioxygenase</keyword>
<keyword evidence="1" id="KW-0456">Lyase</keyword>
<sequence length="608" mass="67445">MEWSIATCALGGSLEEKLLAIAQAGFRAVEIFEEDLAGFPGTPRELRALAEDLGLRIVALQPLRDYEGMPEPYRSRNRERALRWLDLVAELGTELTYVCSNTSPLALDDPEAIAEDLHALAEMAASRGLRVGYEALAWGRHVKDWPRAWEVVRRADHPHLGLVLDSFHCFVRNNPLPESTELPGEKLFLVQLSDAPNLLMDPLALSRHHRAMPGQGDWPMEAFLRAVLATGYRGVISLEIFNEWFRTAPPEWVAQDGMRSLKLLFDRLGLLLPPLPPGSRVQGVAFLELGGHEEDLEALKDFLRPLGFKPVARHPALEQELWASGSVRLLLRGDLEENPAQELPSVLGVGLSVTKAAPLAARAREVGLELLPREEGGPGFPAVRGVGRTRLYLVDEPLETALPLKPLGEPGSALKQVDHLTNVVSRFEVYSWLLLYKGWLGLEVNPVVEVFDPYGMFYSRSLRNPEGTVQIAINTAEGRETLASRFLQALGHAGIQHVAFQVSDLLAFAEEARKAGFRPLRIPSAYYRLLSARYALPTPFLERLEALNVLYDEDPKGGVFLHLYTPSFQGRFFFEVVERQNGYAGFGAANAGVRLQAQARELGSRTKG</sequence>
<dbReference type="GO" id="GO:0046279">
    <property type="term" value="P:3,4-dihydroxybenzoate biosynthetic process"/>
    <property type="evidence" value="ECO:0007669"/>
    <property type="project" value="UniProtKB-UniRule"/>
</dbReference>
<geneLocation type="plasmid" evidence="3 4">
    <name>pAA1-1b</name>
</geneLocation>
<dbReference type="GO" id="GO:0051213">
    <property type="term" value="F:dioxygenase activity"/>
    <property type="evidence" value="ECO:0007669"/>
    <property type="project" value="UniProtKB-KW"/>
</dbReference>
<dbReference type="PANTHER" id="PTHR12110">
    <property type="entry name" value="HYDROXYPYRUVATE ISOMERASE"/>
    <property type="match status" value="1"/>
</dbReference>
<feature type="binding site" evidence="1">
    <location>
        <position position="165"/>
    </location>
    <ligand>
        <name>a divalent metal cation</name>
        <dbReference type="ChEBI" id="CHEBI:60240"/>
        <note>catalytic</note>
    </ligand>
</feature>
<feature type="binding site" evidence="1">
    <location>
        <position position="497"/>
    </location>
    <ligand>
        <name>Mg(2+)</name>
        <dbReference type="ChEBI" id="CHEBI:18420"/>
    </ligand>
</feature>
<name>A0AAD1KXR0_THETH</name>
<comment type="function">
    <text evidence="1">Catalyzes the conversion of 3-dehydroshikimate to protocatechuate (3,4-dihydroxybenzoate), a common intermediate of quinate and shikimate degradation pathways.</text>
</comment>
<dbReference type="Gene3D" id="3.10.180.10">
    <property type="entry name" value="2,3-Dihydroxybiphenyl 1,2-Dioxygenase, domain 1"/>
    <property type="match status" value="2"/>
</dbReference>
<dbReference type="RefSeq" id="WP_223969345.1">
    <property type="nucleotide sequence ID" value="NZ_AP024927.1"/>
</dbReference>
<organism evidence="3 4">
    <name type="scientific">Thermus thermophilus</name>
    <dbReference type="NCBI Taxonomy" id="274"/>
    <lineage>
        <taxon>Bacteria</taxon>
        <taxon>Thermotogati</taxon>
        <taxon>Deinococcota</taxon>
        <taxon>Deinococci</taxon>
        <taxon>Thermales</taxon>
        <taxon>Thermaceae</taxon>
        <taxon>Thermus</taxon>
    </lineage>
</organism>
<dbReference type="Proteomes" id="UP000825379">
    <property type="component" value="Plasmid pAA1-1b"/>
</dbReference>
<dbReference type="Pfam" id="PF01261">
    <property type="entry name" value="AP_endonuc_2"/>
    <property type="match status" value="1"/>
</dbReference>
<dbReference type="InterPro" id="IPR036237">
    <property type="entry name" value="Xyl_isomerase-like_sf"/>
</dbReference>
<dbReference type="InterPro" id="IPR029068">
    <property type="entry name" value="Glyas_Bleomycin-R_OHBP_Dase"/>
</dbReference>
<keyword evidence="3" id="KW-0560">Oxidoreductase</keyword>
<dbReference type="InterPro" id="IPR043700">
    <property type="entry name" value="DSD"/>
</dbReference>
<accession>A0AAD1KXR0</accession>
<proteinExistence type="inferred from homology"/>
<dbReference type="EMBL" id="AP024927">
    <property type="protein sequence ID" value="BCZ87962.1"/>
    <property type="molecule type" value="Genomic_DNA"/>
</dbReference>
<dbReference type="HAMAP" id="MF_02238">
    <property type="entry name" value="DSD"/>
    <property type="match status" value="1"/>
</dbReference>
<feature type="binding site" evidence="1">
    <location>
        <position position="419"/>
    </location>
    <ligand>
        <name>Mg(2+)</name>
        <dbReference type="ChEBI" id="CHEBI:18420"/>
    </ligand>
</feature>
<dbReference type="Pfam" id="PF14696">
    <property type="entry name" value="Glyoxalase_5"/>
    <property type="match status" value="1"/>
</dbReference>
<evidence type="ECO:0000259" key="2">
    <source>
        <dbReference type="Pfam" id="PF01261"/>
    </source>
</evidence>
<feature type="binding site" evidence="1">
    <location>
        <position position="239"/>
    </location>
    <ligand>
        <name>a divalent metal cation</name>
        <dbReference type="ChEBI" id="CHEBI:60240"/>
        <note>catalytic</note>
    </ligand>
</feature>
<dbReference type="InterPro" id="IPR050312">
    <property type="entry name" value="IolE/XylAMocC-like"/>
</dbReference>
<dbReference type="GO" id="GO:0046872">
    <property type="term" value="F:metal ion binding"/>
    <property type="evidence" value="ECO:0007669"/>
    <property type="project" value="UniProtKB-UniRule"/>
</dbReference>
<dbReference type="Gene3D" id="3.20.20.150">
    <property type="entry name" value="Divalent-metal-dependent TIM barrel enzymes"/>
    <property type="match status" value="1"/>
</dbReference>
<keyword evidence="3" id="KW-0614">Plasmid</keyword>
<keyword evidence="1" id="KW-0479">Metal-binding</keyword>
<protein>
    <recommendedName>
        <fullName evidence="1">3-dehydroshikimate dehydratase</fullName>
        <shortName evidence="1">DSD</shortName>
        <ecNumber evidence="1">4.2.1.118</ecNumber>
    </recommendedName>
</protein>
<dbReference type="SUPFAM" id="SSF54593">
    <property type="entry name" value="Glyoxalase/Bleomycin resistance protein/Dihydroxybiphenyl dioxygenase"/>
    <property type="match status" value="1"/>
</dbReference>
<dbReference type="PANTHER" id="PTHR12110:SF21">
    <property type="entry name" value="XYLOSE ISOMERASE-LIKE TIM BARREL DOMAIN-CONTAINING PROTEIN"/>
    <property type="match status" value="1"/>
</dbReference>
<evidence type="ECO:0000313" key="4">
    <source>
        <dbReference type="Proteomes" id="UP000825379"/>
    </source>
</evidence>
<feature type="binding site" evidence="1">
    <location>
        <position position="191"/>
    </location>
    <ligand>
        <name>a divalent metal cation</name>
        <dbReference type="ChEBI" id="CHEBI:60240"/>
        <note>catalytic</note>
    </ligand>
</feature>
<comment type="similarity">
    <text evidence="1">Belongs to the bacterial two-domain DSD family.</text>
</comment>
<dbReference type="AlphaFoldDB" id="A0AAD1KXR0"/>
<gene>
    <name evidence="3" type="ORF">TthAA11_21440</name>
</gene>